<dbReference type="EMBL" id="CP076663">
    <property type="protein sequence ID" value="QWU88383.1"/>
    <property type="molecule type" value="Genomic_DNA"/>
</dbReference>
<dbReference type="Proteomes" id="UP000825434">
    <property type="component" value="Chromosome 3"/>
</dbReference>
<protein>
    <submittedName>
        <fullName evidence="2">Uncharacterized protein</fullName>
    </submittedName>
</protein>
<keyword evidence="3" id="KW-1185">Reference proteome</keyword>
<feature type="compositionally biased region" description="Polar residues" evidence="1">
    <location>
        <begin position="164"/>
        <end position="173"/>
    </location>
</feature>
<reference evidence="2 3" key="1">
    <citation type="submission" date="2021-06" db="EMBL/GenBank/DDBJ databases">
        <title>Candida outbreak in Lebanon.</title>
        <authorList>
            <person name="Finianos M."/>
        </authorList>
    </citation>
    <scope>NUCLEOTIDE SEQUENCE [LARGE SCALE GENOMIC DNA]</scope>
    <source>
        <strain evidence="2">CA3LBN</strain>
    </source>
</reference>
<proteinExistence type="predicted"/>
<feature type="region of interest" description="Disordered" evidence="1">
    <location>
        <begin position="103"/>
        <end position="126"/>
    </location>
</feature>
<sequence length="360" mass="39905">MALCSQAFQSAKRSCDFGSSSQCTPSKKVCLSKIDLNTARKPHKVCFSKLNNPSACYSSSESDADSDDQQSCYSADQARAKRRASSRMSFSVNNELSKAVSQYSDDDDLELEASERGSPQATGDANFDCKLMSSPRASYSLGSCTNIQSCHGQRNSITSSFLPISDNNSSGPSTKKHMPQGDKSSRSRCFDYLVGAIDEAWARYCDAASYVEDETYGYNTPNSVATDDEDDYFGNTTDLTDYESEFEHEQKKCIAQPVSKKPSMMAKPVGIMANDSTSRASSTSKDPSSCQLQALKDRLIKAKYFLQDLLESEDYQDASAFWKRWDMIKYAAIELVEDDDDDEIIESTIDDLEEGRLFTN</sequence>
<evidence type="ECO:0000256" key="1">
    <source>
        <dbReference type="SAM" id="MobiDB-lite"/>
    </source>
</evidence>
<organism evidence="2 3">
    <name type="scientific">Candidozyma haemuli</name>
    <dbReference type="NCBI Taxonomy" id="45357"/>
    <lineage>
        <taxon>Eukaryota</taxon>
        <taxon>Fungi</taxon>
        <taxon>Dikarya</taxon>
        <taxon>Ascomycota</taxon>
        <taxon>Saccharomycotina</taxon>
        <taxon>Pichiomycetes</taxon>
        <taxon>Metschnikowiaceae</taxon>
        <taxon>Candidozyma</taxon>
    </lineage>
</organism>
<gene>
    <name evidence="2" type="ORF">CA3LBN_002691</name>
</gene>
<evidence type="ECO:0000313" key="2">
    <source>
        <dbReference type="EMBL" id="QWU88383.1"/>
    </source>
</evidence>
<name>A0ABX8I933_9ASCO</name>
<feature type="region of interest" description="Disordered" evidence="1">
    <location>
        <begin position="164"/>
        <end position="185"/>
    </location>
</feature>
<accession>A0ABX8I933</accession>
<evidence type="ECO:0000313" key="3">
    <source>
        <dbReference type="Proteomes" id="UP000825434"/>
    </source>
</evidence>